<dbReference type="Proteomes" id="UP000199144">
    <property type="component" value="Unassembled WGS sequence"/>
</dbReference>
<evidence type="ECO:0000256" key="1">
    <source>
        <dbReference type="SAM" id="SignalP"/>
    </source>
</evidence>
<accession>A0A1I4PX77</accession>
<protein>
    <submittedName>
        <fullName evidence="2">Uncharacterized protein</fullName>
    </submittedName>
</protein>
<dbReference type="STRING" id="254406.SAMN04488042_10686"/>
<keyword evidence="1" id="KW-0732">Signal</keyword>
<dbReference type="RefSeq" id="WP_131814386.1">
    <property type="nucleotide sequence ID" value="NZ_FOTQ01000006.1"/>
</dbReference>
<dbReference type="AlphaFoldDB" id="A0A1I4PX77"/>
<reference evidence="2 3" key="1">
    <citation type="submission" date="2016-10" db="EMBL/GenBank/DDBJ databases">
        <authorList>
            <person name="de Groot N.N."/>
        </authorList>
    </citation>
    <scope>NUCLEOTIDE SEQUENCE [LARGE SCALE GENOMIC DNA]</scope>
    <source>
        <strain evidence="2 3">DSM 15283</strain>
    </source>
</reference>
<dbReference type="EMBL" id="FOTQ01000006">
    <property type="protein sequence ID" value="SFM32417.1"/>
    <property type="molecule type" value="Genomic_DNA"/>
</dbReference>
<sequence>MSLIGPNLIGAACARSVSAFAASLPDVASGHVLECRLGEAGGICDYSFVLSRGNGGLDRFAAFVPEDPFWSQTAEVIRSAEGALVDAGLIWLEVDFGAKEPSRPSFFVSHGPDLRTRAERFDLARALAGVFDVSLRDALDTLMRKLPEPVAPKQAGIMAGRSGRQLRLVLDGIKVSQVCAMLARIGWPGHARSLVRVSDLARQLAGDASCRVDLDLDERVAPSVGLELGYPALTDPERVVRCLEAEGLCTPDTGSALHLAMSRRTLAKPRTGGRIDFGLNHLKLGLRSAAADIQAKAYFSLVNLPDFQGNSV</sequence>
<dbReference type="OrthoDB" id="7856906at2"/>
<gene>
    <name evidence="2" type="ORF">SAMN04488042_10686</name>
</gene>
<keyword evidence="3" id="KW-1185">Reference proteome</keyword>
<name>A0A1I4PX77_9RHOB</name>
<evidence type="ECO:0000313" key="2">
    <source>
        <dbReference type="EMBL" id="SFM32417.1"/>
    </source>
</evidence>
<organism evidence="2 3">
    <name type="scientific">Shimia aestuarii</name>
    <dbReference type="NCBI Taxonomy" id="254406"/>
    <lineage>
        <taxon>Bacteria</taxon>
        <taxon>Pseudomonadati</taxon>
        <taxon>Pseudomonadota</taxon>
        <taxon>Alphaproteobacteria</taxon>
        <taxon>Rhodobacterales</taxon>
        <taxon>Roseobacteraceae</taxon>
    </lineage>
</organism>
<feature type="signal peptide" evidence="1">
    <location>
        <begin position="1"/>
        <end position="21"/>
    </location>
</feature>
<feature type="chain" id="PRO_5011595575" evidence="1">
    <location>
        <begin position="22"/>
        <end position="312"/>
    </location>
</feature>
<evidence type="ECO:0000313" key="3">
    <source>
        <dbReference type="Proteomes" id="UP000199144"/>
    </source>
</evidence>
<proteinExistence type="predicted"/>